<dbReference type="Proteomes" id="UP000242525">
    <property type="component" value="Unassembled WGS sequence"/>
</dbReference>
<dbReference type="NCBIfam" id="TIGR00132">
    <property type="entry name" value="gatA"/>
    <property type="match status" value="1"/>
</dbReference>
<dbReference type="EC" id="6.3.5.7" evidence="7"/>
<dbReference type="GO" id="GO:0030956">
    <property type="term" value="C:glutamyl-tRNA(Gln) amidotransferase complex"/>
    <property type="evidence" value="ECO:0007669"/>
    <property type="project" value="UniProtKB-UniRule"/>
</dbReference>
<dbReference type="STRING" id="1173061.A0A0J9X8R2"/>
<evidence type="ECO:0000256" key="4">
    <source>
        <dbReference type="ARBA" id="ARBA00022840"/>
    </source>
</evidence>
<dbReference type="GO" id="GO:0005524">
    <property type="term" value="F:ATP binding"/>
    <property type="evidence" value="ECO:0007669"/>
    <property type="project" value="UniProtKB-KW"/>
</dbReference>
<keyword evidence="5 7" id="KW-0648">Protein biosynthesis</keyword>
<keyword evidence="7" id="KW-0496">Mitochondrion</keyword>
<feature type="domain" description="Amidase" evidence="8">
    <location>
        <begin position="11"/>
        <end position="475"/>
    </location>
</feature>
<evidence type="ECO:0000256" key="5">
    <source>
        <dbReference type="ARBA" id="ARBA00022917"/>
    </source>
</evidence>
<dbReference type="HAMAP" id="MF_00120">
    <property type="entry name" value="GatA"/>
    <property type="match status" value="1"/>
</dbReference>
<dbReference type="SUPFAM" id="SSF75304">
    <property type="entry name" value="Amidase signature (AS) enzymes"/>
    <property type="match status" value="1"/>
</dbReference>
<evidence type="ECO:0000256" key="6">
    <source>
        <dbReference type="ARBA" id="ARBA00047407"/>
    </source>
</evidence>
<dbReference type="InterPro" id="IPR004412">
    <property type="entry name" value="GatA"/>
</dbReference>
<dbReference type="Gene3D" id="3.90.1300.10">
    <property type="entry name" value="Amidase signature (AS) domain"/>
    <property type="match status" value="1"/>
</dbReference>
<dbReference type="EMBL" id="CCBN010000005">
    <property type="protein sequence ID" value="CDO53597.1"/>
    <property type="molecule type" value="Genomic_DNA"/>
</dbReference>
<dbReference type="GO" id="GO:0005739">
    <property type="term" value="C:mitochondrion"/>
    <property type="evidence" value="ECO:0007669"/>
    <property type="project" value="UniProtKB-SubCell"/>
</dbReference>
<comment type="caution">
    <text evidence="9">The sequence shown here is derived from an EMBL/GenBank/DDBJ whole genome shotgun (WGS) entry which is preliminary data.</text>
</comment>
<organism evidence="9 10">
    <name type="scientific">Geotrichum candidum</name>
    <name type="common">Oospora lactis</name>
    <name type="synonym">Dipodascus geotrichum</name>
    <dbReference type="NCBI Taxonomy" id="1173061"/>
    <lineage>
        <taxon>Eukaryota</taxon>
        <taxon>Fungi</taxon>
        <taxon>Dikarya</taxon>
        <taxon>Ascomycota</taxon>
        <taxon>Saccharomycotina</taxon>
        <taxon>Dipodascomycetes</taxon>
        <taxon>Dipodascales</taxon>
        <taxon>Dipodascaceae</taxon>
        <taxon>Geotrichum</taxon>
    </lineage>
</organism>
<dbReference type="InterPro" id="IPR020556">
    <property type="entry name" value="Amidase_CS"/>
</dbReference>
<dbReference type="PROSITE" id="PS00571">
    <property type="entry name" value="AMIDASES"/>
    <property type="match status" value="1"/>
</dbReference>
<evidence type="ECO:0000256" key="7">
    <source>
        <dbReference type="HAMAP-Rule" id="MF_03150"/>
    </source>
</evidence>
<evidence type="ECO:0000256" key="3">
    <source>
        <dbReference type="ARBA" id="ARBA00022741"/>
    </source>
</evidence>
<dbReference type="InterPro" id="IPR036928">
    <property type="entry name" value="AS_sf"/>
</dbReference>
<evidence type="ECO:0000313" key="10">
    <source>
        <dbReference type="Proteomes" id="UP000242525"/>
    </source>
</evidence>
<dbReference type="GO" id="GO:0032543">
    <property type="term" value="P:mitochondrial translation"/>
    <property type="evidence" value="ECO:0007669"/>
    <property type="project" value="UniProtKB-UniRule"/>
</dbReference>
<dbReference type="Pfam" id="PF01425">
    <property type="entry name" value="Amidase"/>
    <property type="match status" value="1"/>
</dbReference>
<sequence>MSGVTAIKRAESYLANIAAKNPEFNIFVSQRNQNNVIDEVKTSALDTDKKLAGQVFALKDNFCTTELPTSCGSKALENYVSPFEATTSKLLREAGGTFVGKVNMDEFAMGSNNMISLYGPCKNPLFSPDTPRSAGGSSGGSAAAVAANMCDFALGSDTGGSVRLPAAYCGVVGFKPSYGLISRYGLVAYAQSFDTVGILSRDVATCETVFDLLNQHDSNDSTSLSDQLRDQICLSVAEKRRDDHKFTIGIVEENNLDLSDEVRQAWIKAVEFLHAQGHKVVTVSIPSVKHSLPTYFILSPSEAASNLARYDGVRFGYRAGTDSDQGVLYAPTRNEGFGDEVRRRIILGNFNLGSDFFGNHYRQAQKVRRRVQHEYNAIFRTPNVLTQGEDVNNILDENVEFERVDVVVGPTSRTTAPTHDEVNNAEASVESYVNDVMTVPANLAGLPAITIPVGLGASTVGIQLTGQFGDDKKVLEVARILERINQQ</sequence>
<reference evidence="9" key="1">
    <citation type="submission" date="2014-03" db="EMBL/GenBank/DDBJ databases">
        <authorList>
            <person name="Casaregola S."/>
        </authorList>
    </citation>
    <scope>NUCLEOTIDE SEQUENCE [LARGE SCALE GENOMIC DNA]</scope>
    <source>
        <strain evidence="9">CLIB 918</strain>
    </source>
</reference>
<feature type="active site" description="Charge relay system" evidence="7">
    <location>
        <position position="59"/>
    </location>
</feature>
<accession>A0A0J9X8R2</accession>
<comment type="subcellular location">
    <subcellularLocation>
        <location evidence="7">Mitochondrion</location>
    </subcellularLocation>
</comment>
<feature type="active site" description="Charge relay system" evidence="7">
    <location>
        <position position="137"/>
    </location>
</feature>
<comment type="similarity">
    <text evidence="1 7">Belongs to the amidase family. GatA subfamily.</text>
</comment>
<dbReference type="AlphaFoldDB" id="A0A0J9X8R2"/>
<dbReference type="InterPro" id="IPR023631">
    <property type="entry name" value="Amidase_dom"/>
</dbReference>
<dbReference type="PANTHER" id="PTHR11895:SF7">
    <property type="entry name" value="GLUTAMYL-TRNA(GLN) AMIDOTRANSFERASE SUBUNIT A, MITOCHONDRIAL"/>
    <property type="match status" value="1"/>
</dbReference>
<comment type="function">
    <text evidence="7">Allows the formation of correctly charged Gln-tRNA(Gln) through the transamidation of misacylated Glu-tRNA(Gln) in the mitochondria. The reaction takes place in the presence of glutamine and ATP through an activated gamma-phospho-Glu-tRNA(Gln).</text>
</comment>
<evidence type="ECO:0000259" key="8">
    <source>
        <dbReference type="Pfam" id="PF01425"/>
    </source>
</evidence>
<dbReference type="GO" id="GO:0050567">
    <property type="term" value="F:glutaminyl-tRNA synthase (glutamine-hydrolyzing) activity"/>
    <property type="evidence" value="ECO:0007669"/>
    <property type="project" value="UniProtKB-UniRule"/>
</dbReference>
<dbReference type="GO" id="GO:0070681">
    <property type="term" value="P:glutaminyl-tRNAGln biosynthesis via transamidation"/>
    <property type="evidence" value="ECO:0007669"/>
    <property type="project" value="UniProtKB-UniRule"/>
</dbReference>
<feature type="active site" description="Acyl-ester intermediate" evidence="7">
    <location>
        <position position="161"/>
    </location>
</feature>
<gene>
    <name evidence="7" type="primary">HER2</name>
    <name evidence="9" type="ORF">BN980_GECA05s04190g</name>
</gene>
<keyword evidence="3 7" id="KW-0547">Nucleotide-binding</keyword>
<dbReference type="PANTHER" id="PTHR11895">
    <property type="entry name" value="TRANSAMIDASE"/>
    <property type="match status" value="1"/>
</dbReference>
<evidence type="ECO:0000256" key="2">
    <source>
        <dbReference type="ARBA" id="ARBA00022598"/>
    </source>
</evidence>
<name>A0A0J9X8R2_GEOCN</name>
<proteinExistence type="inferred from homology"/>
<dbReference type="OrthoDB" id="421993at2759"/>
<keyword evidence="4 7" id="KW-0067">ATP-binding</keyword>
<comment type="subunit">
    <text evidence="7">Subunit of the heterotrimeric GatFAB amidotransferase (AdT) complex, composed of A, B and F subunits.</text>
</comment>
<comment type="catalytic activity">
    <reaction evidence="6 7">
        <text>L-glutamyl-tRNA(Gln) + L-glutamine + ATP + H2O = L-glutaminyl-tRNA(Gln) + L-glutamate + ADP + phosphate + H(+)</text>
        <dbReference type="Rhea" id="RHEA:17521"/>
        <dbReference type="Rhea" id="RHEA-COMP:9681"/>
        <dbReference type="Rhea" id="RHEA-COMP:9684"/>
        <dbReference type="ChEBI" id="CHEBI:15377"/>
        <dbReference type="ChEBI" id="CHEBI:15378"/>
        <dbReference type="ChEBI" id="CHEBI:29985"/>
        <dbReference type="ChEBI" id="CHEBI:30616"/>
        <dbReference type="ChEBI" id="CHEBI:43474"/>
        <dbReference type="ChEBI" id="CHEBI:58359"/>
        <dbReference type="ChEBI" id="CHEBI:78520"/>
        <dbReference type="ChEBI" id="CHEBI:78521"/>
        <dbReference type="ChEBI" id="CHEBI:456216"/>
        <dbReference type="EC" id="6.3.5.7"/>
    </reaction>
</comment>
<evidence type="ECO:0000313" key="9">
    <source>
        <dbReference type="EMBL" id="CDO53597.1"/>
    </source>
</evidence>
<protein>
    <recommendedName>
        <fullName evidence="7">Glutamyl-tRNA(Gln) amidotransferase subunit A, mitochondrial</fullName>
        <shortName evidence="7">Glu-AdT subunit A</shortName>
        <ecNumber evidence="7">6.3.5.7</ecNumber>
    </recommendedName>
</protein>
<keyword evidence="2 7" id="KW-0436">Ligase</keyword>
<keyword evidence="10" id="KW-1185">Reference proteome</keyword>
<dbReference type="InterPro" id="IPR000120">
    <property type="entry name" value="Amidase"/>
</dbReference>
<evidence type="ECO:0000256" key="1">
    <source>
        <dbReference type="ARBA" id="ARBA00008069"/>
    </source>
</evidence>